<dbReference type="AlphaFoldDB" id="A0A8J6Z032"/>
<feature type="transmembrane region" description="Helical" evidence="1">
    <location>
        <begin position="42"/>
        <end position="61"/>
    </location>
</feature>
<evidence type="ECO:0000313" key="3">
    <source>
        <dbReference type="Proteomes" id="UP000609121"/>
    </source>
</evidence>
<dbReference type="PANTHER" id="PTHR30367:SF12">
    <property type="entry name" value="P-HYDROXYBENZOIC ACID EFFLUX PUMP SUBUNIT AAEA"/>
    <property type="match status" value="1"/>
</dbReference>
<evidence type="ECO:0000256" key="1">
    <source>
        <dbReference type="SAM" id="Phobius"/>
    </source>
</evidence>
<accession>A0A8J6Z032</accession>
<dbReference type="Gene3D" id="1.10.287.470">
    <property type="entry name" value="Helix hairpin bin"/>
    <property type="match status" value="1"/>
</dbReference>
<evidence type="ECO:0000313" key="2">
    <source>
        <dbReference type="EMBL" id="MBE3639171.1"/>
    </source>
</evidence>
<dbReference type="EMBL" id="JACVXA010000040">
    <property type="protein sequence ID" value="MBE3639171.1"/>
    <property type="molecule type" value="Genomic_DNA"/>
</dbReference>
<reference evidence="2" key="1">
    <citation type="submission" date="2020-09" db="EMBL/GenBank/DDBJ databases">
        <title>A novel bacterium of genus Mangrovicoccus, isolated from South China Sea.</title>
        <authorList>
            <person name="Huang H."/>
            <person name="Mo K."/>
            <person name="Hu Y."/>
        </authorList>
    </citation>
    <scope>NUCLEOTIDE SEQUENCE</scope>
    <source>
        <strain evidence="2">HB182678</strain>
    </source>
</reference>
<keyword evidence="1" id="KW-0812">Transmembrane</keyword>
<name>A0A8J6Z032_9RHOB</name>
<dbReference type="SUPFAM" id="SSF111369">
    <property type="entry name" value="HlyD-like secretion proteins"/>
    <property type="match status" value="1"/>
</dbReference>
<keyword evidence="3" id="KW-1185">Reference proteome</keyword>
<dbReference type="PANTHER" id="PTHR30367">
    <property type="entry name" value="P-HYDROXYBENZOIC ACID EFFLUX PUMP SUBUNIT AAEA-RELATED"/>
    <property type="match status" value="1"/>
</dbReference>
<sequence length="410" mass="44734">MFEFMFCSMLTILPDYLFRRYRQGKRIGKEINLYSMWYELRYGITSCAVLTISLITVIFYYHPATTSVTSFYRTVTIMPETIGRVTEIMVNNFDEVEPGQPLFRIDDSRQQAAVEAARSQLAEVEASIAVGASEIAAAKGQVDAAMGALQQAQDELDTRQTLFDRGSNAVSEQDVRRMQNTVDQRQGSVGAASSNLEAVEAKVTTLLPAQRDAARAALAEAEANLARTVVSAGIKGRVEQFALAVGDVVNPMLRPAGVLVATENYGLRYAAGFDQISAQVIRPGMLTEIVCVSNPFKVIPMVVTEVQDVISAGQFRPTDSLIDVGARPPGSLTVFMEPLWPEQVAPIPPGSACMGNAYTSNHDRLAQDDVGTFEHLRLHVIDTVGIVHAAILRMQALLMPVQTLVLSGHH</sequence>
<keyword evidence="1" id="KW-1133">Transmembrane helix</keyword>
<gene>
    <name evidence="2" type="ORF">ICN82_13270</name>
</gene>
<organism evidence="2 3">
    <name type="scientific">Mangrovicoccus algicola</name>
    <dbReference type="NCBI Taxonomy" id="2771008"/>
    <lineage>
        <taxon>Bacteria</taxon>
        <taxon>Pseudomonadati</taxon>
        <taxon>Pseudomonadota</taxon>
        <taxon>Alphaproteobacteria</taxon>
        <taxon>Rhodobacterales</taxon>
        <taxon>Paracoccaceae</taxon>
        <taxon>Mangrovicoccus</taxon>
    </lineage>
</organism>
<dbReference type="Proteomes" id="UP000609121">
    <property type="component" value="Unassembled WGS sequence"/>
</dbReference>
<comment type="caution">
    <text evidence="2">The sequence shown here is derived from an EMBL/GenBank/DDBJ whole genome shotgun (WGS) entry which is preliminary data.</text>
</comment>
<dbReference type="InterPro" id="IPR050393">
    <property type="entry name" value="MFP_Efflux_Pump"/>
</dbReference>
<proteinExistence type="predicted"/>
<keyword evidence="1" id="KW-0472">Membrane</keyword>
<protein>
    <submittedName>
        <fullName evidence="2">HlyD family secretion protein</fullName>
    </submittedName>
</protein>
<dbReference type="Gene3D" id="2.40.50.100">
    <property type="match status" value="1"/>
</dbReference>
<dbReference type="RefSeq" id="WP_193183570.1">
    <property type="nucleotide sequence ID" value="NZ_JACVXA010000040.1"/>
</dbReference>